<evidence type="ECO:0000256" key="1">
    <source>
        <dbReference type="ARBA" id="ARBA00000439"/>
    </source>
</evidence>
<evidence type="ECO:0000256" key="5">
    <source>
        <dbReference type="ARBA" id="ARBA00022676"/>
    </source>
</evidence>
<dbReference type="Gene3D" id="3.20.20.80">
    <property type="entry name" value="Glycosidases"/>
    <property type="match status" value="1"/>
</dbReference>
<reference evidence="11" key="1">
    <citation type="submission" date="2021-01" db="EMBL/GenBank/DDBJ databases">
        <title>Whole genome shotgun sequence of Actinoplanes capillaceus NBRC 16408.</title>
        <authorList>
            <person name="Komaki H."/>
            <person name="Tamura T."/>
        </authorList>
    </citation>
    <scope>NUCLEOTIDE SEQUENCE [LARGE SCALE GENOMIC DNA]</scope>
    <source>
        <strain evidence="11">NBRC 16408</strain>
    </source>
</reference>
<organism evidence="11">
    <name type="scientific">Actinoplanes campanulatus</name>
    <dbReference type="NCBI Taxonomy" id="113559"/>
    <lineage>
        <taxon>Bacteria</taxon>
        <taxon>Bacillati</taxon>
        <taxon>Actinomycetota</taxon>
        <taxon>Actinomycetes</taxon>
        <taxon>Micromonosporales</taxon>
        <taxon>Micromonosporaceae</taxon>
        <taxon>Actinoplanes</taxon>
    </lineage>
</organism>
<evidence type="ECO:0000256" key="8">
    <source>
        <dbReference type="ARBA" id="ARBA00031423"/>
    </source>
</evidence>
<evidence type="ECO:0000256" key="6">
    <source>
        <dbReference type="ARBA" id="ARBA00022679"/>
    </source>
</evidence>
<proteinExistence type="inferred from homology"/>
<comment type="similarity">
    <text evidence="2 10">Belongs to the disproportionating enzyme family.</text>
</comment>
<sequence>MTVNAMTAPSPAVDLTALGVVPSFTDAFGVERTPAEPTGLALAERFRRSSLLAAEPLVATPGRHHPALYGTLRHEDGTTTRVTGTVDRAGYHTLTADDGTVRQVLAAEEHLPQPPRTAGLAVQLYAARTRDSWGIGDFRDLAYLARSVAARGAGVLLVSPVHAMAPVRPAPNSPYSPASRQWLNVLHIAPGDAPGAERADLADLAAAGRALNAVRRIDRDAVSRIKLQALARIWAVVRDDEPAEFRDWAAGHGDDLRAFATWTVLAETHGGDWRAWPEGYAHPLAPAVAAFADQHADRVRFHMWCQWVADRQLAVACHSGVTICLDAAVGFDFGSADAWLYQDLLALDFEVGCPADPWNREGQRWGLPPFDPHALTAAGFAPLRNLVRSALRHAGALRIDHVMQLWRLFWVPAGGRVADGAYVRYPVDALLAVVRIEACRAGAWIVGEDIGTVAGEVRETMAAIGMLGYRTETGDRCAWNPENTVGATGTHDQATIAGILTRSDERDMAGIGKQFDAADIERARDELRRDAGIEQAAPVGPEQIRTAVLAQHRRLAACPSRIALATLDDAAGVAERPNMPGTVDEYPNWRIALPAPVEDLLAAPLARDLLAELAGR</sequence>
<evidence type="ECO:0000256" key="10">
    <source>
        <dbReference type="RuleBase" id="RU361207"/>
    </source>
</evidence>
<comment type="caution">
    <text evidence="11">The sequence shown here is derived from an EMBL/GenBank/DDBJ whole genome shotgun (WGS) entry which is preliminary data.</text>
</comment>
<dbReference type="PANTHER" id="PTHR32438:SF5">
    <property type="entry name" value="4-ALPHA-GLUCANOTRANSFERASE DPE1, CHLOROPLASTIC_AMYLOPLASTIC"/>
    <property type="match status" value="1"/>
</dbReference>
<evidence type="ECO:0000256" key="3">
    <source>
        <dbReference type="ARBA" id="ARBA00012560"/>
    </source>
</evidence>
<comment type="catalytic activity">
    <reaction evidence="1 10">
        <text>Transfers a segment of a (1-&gt;4)-alpha-D-glucan to a new position in an acceptor, which may be glucose or a (1-&gt;4)-alpha-D-glucan.</text>
        <dbReference type="EC" id="2.4.1.25"/>
    </reaction>
</comment>
<dbReference type="InterPro" id="IPR003385">
    <property type="entry name" value="Glyco_hydro_77"/>
</dbReference>
<dbReference type="EMBL" id="BOMF01000096">
    <property type="protein sequence ID" value="GID47766.1"/>
    <property type="molecule type" value="Genomic_DNA"/>
</dbReference>
<dbReference type="SUPFAM" id="SSF51445">
    <property type="entry name" value="(Trans)glycosidases"/>
    <property type="match status" value="1"/>
</dbReference>
<name>A0ABQ3WNE1_9ACTN</name>
<evidence type="ECO:0000256" key="7">
    <source>
        <dbReference type="ARBA" id="ARBA00023277"/>
    </source>
</evidence>
<accession>A0ABQ3WNE1</accession>
<keyword evidence="6 10" id="KW-0808">Transferase</keyword>
<evidence type="ECO:0000313" key="11">
    <source>
        <dbReference type="EMBL" id="GID47766.1"/>
    </source>
</evidence>
<dbReference type="PANTHER" id="PTHR32438">
    <property type="entry name" value="4-ALPHA-GLUCANOTRANSFERASE DPE1, CHLOROPLASTIC/AMYLOPLASTIC"/>
    <property type="match status" value="1"/>
</dbReference>
<evidence type="ECO:0000256" key="4">
    <source>
        <dbReference type="ARBA" id="ARBA00020295"/>
    </source>
</evidence>
<evidence type="ECO:0000256" key="9">
    <source>
        <dbReference type="ARBA" id="ARBA00031501"/>
    </source>
</evidence>
<keyword evidence="5 10" id="KW-0328">Glycosyltransferase</keyword>
<keyword evidence="7 10" id="KW-0119">Carbohydrate metabolism</keyword>
<protein>
    <recommendedName>
        <fullName evidence="4 10">4-alpha-glucanotransferase</fullName>
        <ecNumber evidence="3 10">2.4.1.25</ecNumber>
    </recommendedName>
    <alternativeName>
        <fullName evidence="8 10">Amylomaltase</fullName>
    </alternativeName>
    <alternativeName>
        <fullName evidence="9 10">Disproportionating enzyme</fullName>
    </alternativeName>
</protein>
<dbReference type="Pfam" id="PF02446">
    <property type="entry name" value="Glyco_hydro_77"/>
    <property type="match status" value="1"/>
</dbReference>
<dbReference type="EC" id="2.4.1.25" evidence="3 10"/>
<dbReference type="NCBIfam" id="TIGR00217">
    <property type="entry name" value="malQ"/>
    <property type="match status" value="1"/>
</dbReference>
<gene>
    <name evidence="11" type="primary">malQ_1</name>
    <name evidence="11" type="ORF">Aca07nite_50410</name>
</gene>
<evidence type="ECO:0000256" key="2">
    <source>
        <dbReference type="ARBA" id="ARBA00005684"/>
    </source>
</evidence>
<dbReference type="InterPro" id="IPR017853">
    <property type="entry name" value="GH"/>
</dbReference>